<dbReference type="RefSeq" id="WP_188318963.1">
    <property type="nucleotide sequence ID" value="NZ_JBHUFA010000001.1"/>
</dbReference>
<dbReference type="Gene3D" id="1.25.40.10">
    <property type="entry name" value="Tetratricopeptide repeat domain"/>
    <property type="match status" value="1"/>
</dbReference>
<dbReference type="Proteomes" id="UP001597327">
    <property type="component" value="Unassembled WGS sequence"/>
</dbReference>
<evidence type="ECO:0000313" key="2">
    <source>
        <dbReference type="Proteomes" id="UP001597327"/>
    </source>
</evidence>
<dbReference type="EMBL" id="JBHUFA010000001">
    <property type="protein sequence ID" value="MFD1693910.1"/>
    <property type="molecule type" value="Genomic_DNA"/>
</dbReference>
<reference evidence="2" key="1">
    <citation type="journal article" date="2019" name="Int. J. Syst. Evol. Microbiol.">
        <title>The Global Catalogue of Microorganisms (GCM) 10K type strain sequencing project: providing services to taxonomists for standard genome sequencing and annotation.</title>
        <authorList>
            <consortium name="The Broad Institute Genomics Platform"/>
            <consortium name="The Broad Institute Genome Sequencing Center for Infectious Disease"/>
            <person name="Wu L."/>
            <person name="Ma J."/>
        </authorList>
    </citation>
    <scope>NUCLEOTIDE SEQUENCE [LARGE SCALE GENOMIC DNA]</scope>
    <source>
        <strain evidence="2">JCM 3369</strain>
    </source>
</reference>
<evidence type="ECO:0008006" key="3">
    <source>
        <dbReference type="Google" id="ProtNLM"/>
    </source>
</evidence>
<organism evidence="1 2">
    <name type="scientific">Roseibium aestuarii</name>
    <dbReference type="NCBI Taxonomy" id="2600299"/>
    <lineage>
        <taxon>Bacteria</taxon>
        <taxon>Pseudomonadati</taxon>
        <taxon>Pseudomonadota</taxon>
        <taxon>Alphaproteobacteria</taxon>
        <taxon>Hyphomicrobiales</taxon>
        <taxon>Stappiaceae</taxon>
        <taxon>Roseibium</taxon>
    </lineage>
</organism>
<proteinExistence type="predicted"/>
<evidence type="ECO:0000313" key="1">
    <source>
        <dbReference type="EMBL" id="MFD1693910.1"/>
    </source>
</evidence>
<accession>A0ABW4JPZ1</accession>
<comment type="caution">
    <text evidence="1">The sequence shown here is derived from an EMBL/GenBank/DDBJ whole genome shotgun (WGS) entry which is preliminary data.</text>
</comment>
<sequence length="89" mass="9897">MARFEIHSADMGLMGESPSTADILFQMGLDSASGRHGVTDLVSAHKWFNIAAMKGNREAAQYRKDLSAEMSREDIAEAQRAAREWLSMH</sequence>
<dbReference type="InterPro" id="IPR011990">
    <property type="entry name" value="TPR-like_helical_dom_sf"/>
</dbReference>
<name>A0ABW4JPZ1_9HYPH</name>
<keyword evidence="2" id="KW-1185">Reference proteome</keyword>
<protein>
    <recommendedName>
        <fullName evidence="3">Sel1 repeat family protein</fullName>
    </recommendedName>
</protein>
<gene>
    <name evidence="1" type="ORF">ACFSC7_00120</name>
</gene>